<feature type="region of interest" description="Disordered" evidence="1">
    <location>
        <begin position="1"/>
        <end position="40"/>
    </location>
</feature>
<accession>J1GU64</accession>
<dbReference type="InterPro" id="IPR052544">
    <property type="entry name" value="Bacteriocin_Proc_Enz"/>
</dbReference>
<dbReference type="NCBIfam" id="TIGR03882">
    <property type="entry name" value="cyclo_dehyd_2"/>
    <property type="match status" value="1"/>
</dbReference>
<name>J1GU64_9ACTO</name>
<feature type="region of interest" description="Disordered" evidence="1">
    <location>
        <begin position="418"/>
        <end position="456"/>
    </location>
</feature>
<dbReference type="InterPro" id="IPR000415">
    <property type="entry name" value="Nitroreductase-like"/>
</dbReference>
<dbReference type="PANTHER" id="PTHR43745:SF2">
    <property type="entry name" value="NITROREDUCTASE MJ1384-RELATED"/>
    <property type="match status" value="1"/>
</dbReference>
<dbReference type="RefSeq" id="WP_008733922.1">
    <property type="nucleotide sequence ID" value="NZ_AKFT01000218.1"/>
</dbReference>
<organism evidence="2 3">
    <name type="scientific">Actinomyces massiliensis F0489</name>
    <dbReference type="NCBI Taxonomy" id="1125718"/>
    <lineage>
        <taxon>Bacteria</taxon>
        <taxon>Bacillati</taxon>
        <taxon>Actinomycetota</taxon>
        <taxon>Actinomycetes</taxon>
        <taxon>Actinomycetales</taxon>
        <taxon>Actinomycetaceae</taxon>
        <taxon>Actinomyces</taxon>
    </lineage>
</organism>
<dbReference type="OrthoDB" id="7783880at2"/>
<feature type="region of interest" description="Disordered" evidence="1">
    <location>
        <begin position="539"/>
        <end position="573"/>
    </location>
</feature>
<evidence type="ECO:0000313" key="2">
    <source>
        <dbReference type="EMBL" id="EJF36488.1"/>
    </source>
</evidence>
<dbReference type="Proteomes" id="UP000002941">
    <property type="component" value="Unassembled WGS sequence"/>
</dbReference>
<feature type="compositionally biased region" description="Polar residues" evidence="1">
    <location>
        <begin position="549"/>
        <end position="563"/>
    </location>
</feature>
<proteinExistence type="predicted"/>
<dbReference type="PANTHER" id="PTHR43745">
    <property type="entry name" value="NITROREDUCTASE MJ1384-RELATED"/>
    <property type="match status" value="1"/>
</dbReference>
<comment type="caution">
    <text evidence="2">The sequence shown here is derived from an EMBL/GenBank/DDBJ whole genome shotgun (WGS) entry which is preliminary data.</text>
</comment>
<dbReference type="GO" id="GO:0016491">
    <property type="term" value="F:oxidoreductase activity"/>
    <property type="evidence" value="ECO:0007669"/>
    <property type="project" value="InterPro"/>
</dbReference>
<dbReference type="EMBL" id="AKFT01000218">
    <property type="protein sequence ID" value="EJF36488.1"/>
    <property type="molecule type" value="Genomic_DNA"/>
</dbReference>
<evidence type="ECO:0000256" key="1">
    <source>
        <dbReference type="SAM" id="MobiDB-lite"/>
    </source>
</evidence>
<feature type="compositionally biased region" description="Low complexity" evidence="1">
    <location>
        <begin position="13"/>
        <end position="35"/>
    </location>
</feature>
<dbReference type="AlphaFoldDB" id="J1GU64"/>
<dbReference type="eggNOG" id="COG0778">
    <property type="taxonomic scope" value="Bacteria"/>
</dbReference>
<gene>
    <name evidence="2" type="ORF">HMPREF1318_0234</name>
</gene>
<protein>
    <submittedName>
        <fullName evidence="2">Bacteriocin biosynthesis cyclodehydratase domain protein</fullName>
    </submittedName>
</protein>
<dbReference type="InterPro" id="IPR022291">
    <property type="entry name" value="Bacteriocin_synth_cyclodeHase"/>
</dbReference>
<reference evidence="2 3" key="1">
    <citation type="submission" date="2012-05" db="EMBL/GenBank/DDBJ databases">
        <authorList>
            <person name="Harkins D.M."/>
            <person name="Madupu R."/>
            <person name="Durkin A.S."/>
            <person name="Torralba M."/>
            <person name="Methe B."/>
            <person name="Sutton G.G."/>
            <person name="Nelson K.E."/>
        </authorList>
    </citation>
    <scope>NUCLEOTIDE SEQUENCE [LARGE SCALE GENOMIC DNA]</scope>
    <source>
        <strain evidence="2 3">F0489</strain>
    </source>
</reference>
<dbReference type="PATRIC" id="fig|1125718.3.peg.2801"/>
<dbReference type="Gene3D" id="3.40.50.720">
    <property type="entry name" value="NAD(P)-binding Rossmann-like Domain"/>
    <property type="match status" value="1"/>
</dbReference>
<evidence type="ECO:0000313" key="3">
    <source>
        <dbReference type="Proteomes" id="UP000002941"/>
    </source>
</evidence>
<keyword evidence="3" id="KW-1185">Reference proteome</keyword>
<dbReference type="Gene3D" id="3.40.109.10">
    <property type="entry name" value="NADH Oxidase"/>
    <property type="match status" value="1"/>
</dbReference>
<dbReference type="SUPFAM" id="SSF55469">
    <property type="entry name" value="FMN-dependent nitroreductase-like"/>
    <property type="match status" value="1"/>
</dbReference>
<sequence length="656" mass="68241">MAERVDSIDGVKSPESPESPANPENPAASAASAASGMRAADVGRAARQDLQFRIPRKPVVRLGVRMRPEDETWVLEGGRKRQVLGGAFAREHLGALLQACDGTRTLDQIAEAMGIGPGGAFEAVSLLWTGGIVEEGDTDPLPDPQPAPELACLLSRLGESTGVNDSWQDAARRLAAARVAVLGDVALADDVVSALSPTLAARAAAIEPGDTLAVVVETAEAAETGDAGSAINRCWELGVPLLRVRAEHDAVTIGPYIDPSFSPCPQCATAGESDPGPVPGPDRRDLAVGMAARAVAALIARATMIHLPGDIRRIDLETFRHTDHPVTTRPGCPICSITGGSGQADESDGPSAPVAQSAPVGARYEQAVAIPPAGFVDSKGHQQHYKPSNLRLQREFRDWPNCPRTLLPDADLERLNRPWPLGGAGAQAAGSSGTPVSDRTVSDRTDDGPEAPIGRPTLTELATVLALAVGVREPLRPQEQDADAPADASKLRRWTAAGGNIGSVTAYVLVPDAGASGDAGSPAPLAPGVYTYIEHDHALAQVGPPPSPASQGSDGPGGSTTPESAEGPEARDAGVRIVLTGNVDKLSKKYMAFALRLAIQDCGCSLETLRIVARCLDLPLRAQARWDERELSAAIGVDPAREPIVAVVDLGGRHAH</sequence>